<proteinExistence type="predicted"/>
<reference evidence="1 2" key="1">
    <citation type="journal article" date="2018" name="Front. Plant Sci.">
        <title>Red Clover (Trifolium pratense) and Zigzag Clover (T. medium) - A Picture of Genomic Similarities and Differences.</title>
        <authorList>
            <person name="Dluhosova J."/>
            <person name="Istvanek J."/>
            <person name="Nedelnik J."/>
            <person name="Repkova J."/>
        </authorList>
    </citation>
    <scope>NUCLEOTIDE SEQUENCE [LARGE SCALE GENOMIC DNA]</scope>
    <source>
        <strain evidence="2">cv. 10/8</strain>
        <tissue evidence="1">Leaf</tissue>
    </source>
</reference>
<dbReference type="PANTHER" id="PTHR33067">
    <property type="entry name" value="RNA-DIRECTED DNA POLYMERASE-RELATED"/>
    <property type="match status" value="1"/>
</dbReference>
<organism evidence="1 2">
    <name type="scientific">Trifolium medium</name>
    <dbReference type="NCBI Taxonomy" id="97028"/>
    <lineage>
        <taxon>Eukaryota</taxon>
        <taxon>Viridiplantae</taxon>
        <taxon>Streptophyta</taxon>
        <taxon>Embryophyta</taxon>
        <taxon>Tracheophyta</taxon>
        <taxon>Spermatophyta</taxon>
        <taxon>Magnoliopsida</taxon>
        <taxon>eudicotyledons</taxon>
        <taxon>Gunneridae</taxon>
        <taxon>Pentapetalae</taxon>
        <taxon>rosids</taxon>
        <taxon>fabids</taxon>
        <taxon>Fabales</taxon>
        <taxon>Fabaceae</taxon>
        <taxon>Papilionoideae</taxon>
        <taxon>50 kb inversion clade</taxon>
        <taxon>NPAAA clade</taxon>
        <taxon>Hologalegina</taxon>
        <taxon>IRL clade</taxon>
        <taxon>Trifolieae</taxon>
        <taxon>Trifolium</taxon>
    </lineage>
</organism>
<dbReference type="PANTHER" id="PTHR33067:SF9">
    <property type="entry name" value="RNA-DIRECTED DNA POLYMERASE"/>
    <property type="match status" value="1"/>
</dbReference>
<dbReference type="Proteomes" id="UP000265520">
    <property type="component" value="Unassembled WGS sequence"/>
</dbReference>
<feature type="non-terminal residue" evidence="1">
    <location>
        <position position="57"/>
    </location>
</feature>
<protein>
    <submittedName>
        <fullName evidence="1">Uncharacterized protein</fullName>
    </submittedName>
</protein>
<keyword evidence="2" id="KW-1185">Reference proteome</keyword>
<sequence length="57" mass="6454">MMKTIPGVVAKPTKMQFSLADQSIVHPYDILHDVLVRVAEFVFSTNFVILDMEDDAE</sequence>
<comment type="caution">
    <text evidence="1">The sequence shown here is derived from an EMBL/GenBank/DDBJ whole genome shotgun (WGS) entry which is preliminary data.</text>
</comment>
<accession>A0A392T2Q0</accession>
<evidence type="ECO:0000313" key="1">
    <source>
        <dbReference type="EMBL" id="MCI55391.1"/>
    </source>
</evidence>
<name>A0A392T2Q0_9FABA</name>
<evidence type="ECO:0000313" key="2">
    <source>
        <dbReference type="Proteomes" id="UP000265520"/>
    </source>
</evidence>
<dbReference type="EMBL" id="LXQA010495590">
    <property type="protein sequence ID" value="MCI55391.1"/>
    <property type="molecule type" value="Genomic_DNA"/>
</dbReference>
<dbReference type="AlphaFoldDB" id="A0A392T2Q0"/>